<keyword evidence="3" id="KW-0813">Transport</keyword>
<evidence type="ECO:0000256" key="2">
    <source>
        <dbReference type="ARBA" id="ARBA00008685"/>
    </source>
</evidence>
<feature type="transmembrane region" description="Helical" evidence="14">
    <location>
        <begin position="249"/>
        <end position="270"/>
    </location>
</feature>
<dbReference type="Proteomes" id="UP000708208">
    <property type="component" value="Unassembled WGS sequence"/>
</dbReference>
<dbReference type="PANTHER" id="PTHR42643">
    <property type="entry name" value="IONOTROPIC RECEPTOR 20A-RELATED"/>
    <property type="match status" value="1"/>
</dbReference>
<keyword evidence="17" id="KW-1185">Reference proteome</keyword>
<proteinExistence type="inferred from homology"/>
<evidence type="ECO:0000256" key="10">
    <source>
        <dbReference type="ARBA" id="ARBA00023180"/>
    </source>
</evidence>
<organism evidence="16 17">
    <name type="scientific">Allacma fusca</name>
    <dbReference type="NCBI Taxonomy" id="39272"/>
    <lineage>
        <taxon>Eukaryota</taxon>
        <taxon>Metazoa</taxon>
        <taxon>Ecdysozoa</taxon>
        <taxon>Arthropoda</taxon>
        <taxon>Hexapoda</taxon>
        <taxon>Collembola</taxon>
        <taxon>Symphypleona</taxon>
        <taxon>Sminthuridae</taxon>
        <taxon>Allacma</taxon>
    </lineage>
</organism>
<evidence type="ECO:0000256" key="1">
    <source>
        <dbReference type="ARBA" id="ARBA00004651"/>
    </source>
</evidence>
<evidence type="ECO:0000313" key="16">
    <source>
        <dbReference type="EMBL" id="CAG7831666.1"/>
    </source>
</evidence>
<evidence type="ECO:0000256" key="12">
    <source>
        <dbReference type="ARBA" id="ARBA00023303"/>
    </source>
</evidence>
<evidence type="ECO:0000256" key="5">
    <source>
        <dbReference type="ARBA" id="ARBA00022692"/>
    </source>
</evidence>
<dbReference type="OrthoDB" id="8182981at2759"/>
<feature type="transmembrane region" description="Helical" evidence="14">
    <location>
        <begin position="184"/>
        <end position="204"/>
    </location>
</feature>
<dbReference type="Pfam" id="PF10613">
    <property type="entry name" value="Lig_chan-Glu_bd"/>
    <property type="match status" value="1"/>
</dbReference>
<dbReference type="AlphaFoldDB" id="A0A8J2M0W4"/>
<evidence type="ECO:0000256" key="4">
    <source>
        <dbReference type="ARBA" id="ARBA00022475"/>
    </source>
</evidence>
<dbReference type="InterPro" id="IPR052192">
    <property type="entry name" value="Insect_Ionotropic_Sensory_Rcpt"/>
</dbReference>
<evidence type="ECO:0000256" key="14">
    <source>
        <dbReference type="SAM" id="Phobius"/>
    </source>
</evidence>
<comment type="similarity">
    <text evidence="2">Belongs to the glutamate-gated ion channel (TC 1.A.10.1) family.</text>
</comment>
<evidence type="ECO:0000259" key="15">
    <source>
        <dbReference type="SMART" id="SM00918"/>
    </source>
</evidence>
<dbReference type="InterPro" id="IPR019594">
    <property type="entry name" value="Glu/Gly-bd"/>
</dbReference>
<dbReference type="InterPro" id="IPR001320">
    <property type="entry name" value="Iontro_rcpt_C"/>
</dbReference>
<dbReference type="GO" id="GO:0015276">
    <property type="term" value="F:ligand-gated monoatomic ion channel activity"/>
    <property type="evidence" value="ECO:0007669"/>
    <property type="project" value="InterPro"/>
</dbReference>
<evidence type="ECO:0000256" key="7">
    <source>
        <dbReference type="ARBA" id="ARBA00023065"/>
    </source>
</evidence>
<evidence type="ECO:0000313" key="17">
    <source>
        <dbReference type="Proteomes" id="UP000708208"/>
    </source>
</evidence>
<dbReference type="GO" id="GO:0005886">
    <property type="term" value="C:plasma membrane"/>
    <property type="evidence" value="ECO:0007669"/>
    <property type="project" value="UniProtKB-SubCell"/>
</dbReference>
<dbReference type="SMART" id="SM00918">
    <property type="entry name" value="Lig_chan-Glu_bd"/>
    <property type="match status" value="1"/>
</dbReference>
<keyword evidence="5 14" id="KW-0812">Transmembrane</keyword>
<evidence type="ECO:0000256" key="8">
    <source>
        <dbReference type="ARBA" id="ARBA00023136"/>
    </source>
</evidence>
<sequence>MIREKITHKLVFPTDDECIIYMCMYCNSGGLSSVIKGQWDEKRALLLITSQLQFSGRKVKAGFLLGRYSAQVEKKDGSYKPFKTGGVGLRMLICVCKKLNLTYELHPNTKGLTGIKDKQGNWDGLVGDLINNEITVGIGAVLTLGRFNYIDVTAPYEFTHLTFVHGPTDVIYTWKSIWSPLDQSLWVCVGCSVISAFVFLCVINKTHSQLKLDRKSKLEFVDSSWSLQRSVEFLLFTLLFQGRENTKTTVLRCFVAAWYLFTIVITTAYLSKLFGFFVNPIKAKAPLNFDELAASDYSIGLTYYGGSTYAFFRDSSRYTYTEIYSRLLKQTISECHSNATKPKFACISYDMVSKMVDSTHLGRSSLVFTQASAIFFPISLLVEKRSIFLQQFSRITSSAAESGLAESWKVRTFQDIRIRGINTVPNAKGRTTGKMLNKQNTDNEQEPIPLNTRHLTGAFFICIRGCILGLVSFSLENMFALRKEIQKTGIFNLPKTFIRVLNINN</sequence>
<dbReference type="PANTHER" id="PTHR42643:SF30">
    <property type="entry name" value="IONOTROPIC RECEPTOR 40A-RELATED"/>
    <property type="match status" value="1"/>
</dbReference>
<keyword evidence="11" id="KW-1071">Ligand-gated ion channel</keyword>
<reference evidence="16" key="1">
    <citation type="submission" date="2021-06" db="EMBL/GenBank/DDBJ databases">
        <authorList>
            <person name="Hodson N. C."/>
            <person name="Mongue J. A."/>
            <person name="Jaron S. K."/>
        </authorList>
    </citation>
    <scope>NUCLEOTIDE SEQUENCE</scope>
</reference>
<dbReference type="EMBL" id="CAJVCH010561421">
    <property type="protein sequence ID" value="CAG7831666.1"/>
    <property type="molecule type" value="Genomic_DNA"/>
</dbReference>
<comment type="caution">
    <text evidence="16">The sequence shown here is derived from an EMBL/GenBank/DDBJ whole genome shotgun (WGS) entry which is preliminary data.</text>
</comment>
<gene>
    <name evidence="16" type="ORF">AFUS01_LOCUS41397</name>
</gene>
<evidence type="ECO:0000256" key="6">
    <source>
        <dbReference type="ARBA" id="ARBA00022989"/>
    </source>
</evidence>
<keyword evidence="8 14" id="KW-0472">Membrane</keyword>
<comment type="subcellular location">
    <subcellularLocation>
        <location evidence="1">Cell membrane</location>
        <topology evidence="1">Multi-pass membrane protein</topology>
    </subcellularLocation>
</comment>
<keyword evidence="7" id="KW-0406">Ion transport</keyword>
<name>A0A8J2M0W4_9HEXA</name>
<protein>
    <recommendedName>
        <fullName evidence="15">Ionotropic glutamate receptor L-glutamate and glycine-binding domain-containing protein</fullName>
    </recommendedName>
</protein>
<evidence type="ECO:0000256" key="3">
    <source>
        <dbReference type="ARBA" id="ARBA00022448"/>
    </source>
</evidence>
<keyword evidence="6 14" id="KW-1133">Transmembrane helix</keyword>
<evidence type="ECO:0000256" key="13">
    <source>
        <dbReference type="SAM" id="MobiDB-lite"/>
    </source>
</evidence>
<keyword evidence="10" id="KW-0325">Glycoprotein</keyword>
<dbReference type="GO" id="GO:0050906">
    <property type="term" value="P:detection of stimulus involved in sensory perception"/>
    <property type="evidence" value="ECO:0007669"/>
    <property type="project" value="UniProtKB-ARBA"/>
</dbReference>
<keyword evidence="9" id="KW-0675">Receptor</keyword>
<dbReference type="Pfam" id="PF00060">
    <property type="entry name" value="Lig_chan"/>
    <property type="match status" value="1"/>
</dbReference>
<keyword evidence="4" id="KW-1003">Cell membrane</keyword>
<feature type="domain" description="Ionotropic glutamate receptor L-glutamate and glycine-binding" evidence="15">
    <location>
        <begin position="70"/>
        <end position="131"/>
    </location>
</feature>
<evidence type="ECO:0000256" key="9">
    <source>
        <dbReference type="ARBA" id="ARBA00023170"/>
    </source>
</evidence>
<feature type="region of interest" description="Disordered" evidence="13">
    <location>
        <begin position="429"/>
        <end position="448"/>
    </location>
</feature>
<accession>A0A8J2M0W4</accession>
<evidence type="ECO:0000256" key="11">
    <source>
        <dbReference type="ARBA" id="ARBA00023286"/>
    </source>
</evidence>
<keyword evidence="12" id="KW-0407">Ion channel</keyword>